<evidence type="ECO:0000256" key="5">
    <source>
        <dbReference type="ARBA" id="ARBA00023315"/>
    </source>
</evidence>
<keyword evidence="6 7" id="KW-0961">Cell wall biogenesis/degradation</keyword>
<keyword evidence="8" id="KW-1133">Transmembrane helix</keyword>
<dbReference type="PANTHER" id="PTHR30582:SF2">
    <property type="entry name" value="L,D-TRANSPEPTIDASE YCIB-RELATED"/>
    <property type="match status" value="1"/>
</dbReference>
<dbReference type="SUPFAM" id="SSF141523">
    <property type="entry name" value="L,D-transpeptidase catalytic domain-like"/>
    <property type="match status" value="1"/>
</dbReference>
<comment type="pathway">
    <text evidence="1 7">Cell wall biogenesis; peptidoglycan biosynthesis.</text>
</comment>
<accession>A0ABX1RCF0</accession>
<keyword evidence="2" id="KW-0808">Transferase</keyword>
<dbReference type="Pfam" id="PF17964">
    <property type="entry name" value="Big_10"/>
    <property type="match status" value="1"/>
</dbReference>
<dbReference type="InterPro" id="IPR005490">
    <property type="entry name" value="LD_TPept_cat_dom"/>
</dbReference>
<dbReference type="InterPro" id="IPR041280">
    <property type="entry name" value="Big_10"/>
</dbReference>
<evidence type="ECO:0000256" key="1">
    <source>
        <dbReference type="ARBA" id="ARBA00004752"/>
    </source>
</evidence>
<dbReference type="EMBL" id="JAAXKY010000035">
    <property type="protein sequence ID" value="NMH78060.1"/>
    <property type="molecule type" value="Genomic_DNA"/>
</dbReference>
<feature type="domain" description="L,D-TPase catalytic" evidence="9">
    <location>
        <begin position="267"/>
        <end position="386"/>
    </location>
</feature>
<dbReference type="Gene3D" id="2.40.440.10">
    <property type="entry name" value="L,D-transpeptidase catalytic domain-like"/>
    <property type="match status" value="1"/>
</dbReference>
<name>A0ABX1RCF0_9PSEU</name>
<evidence type="ECO:0000256" key="7">
    <source>
        <dbReference type="PROSITE-ProRule" id="PRU01373"/>
    </source>
</evidence>
<dbReference type="Gene3D" id="2.60.40.3780">
    <property type="match status" value="1"/>
</dbReference>
<evidence type="ECO:0000313" key="10">
    <source>
        <dbReference type="EMBL" id="NMH78060.1"/>
    </source>
</evidence>
<dbReference type="PANTHER" id="PTHR30582">
    <property type="entry name" value="L,D-TRANSPEPTIDASE"/>
    <property type="match status" value="1"/>
</dbReference>
<evidence type="ECO:0000256" key="8">
    <source>
        <dbReference type="SAM" id="Phobius"/>
    </source>
</evidence>
<keyword evidence="8" id="KW-0472">Membrane</keyword>
<evidence type="ECO:0000256" key="4">
    <source>
        <dbReference type="ARBA" id="ARBA00022984"/>
    </source>
</evidence>
<dbReference type="InterPro" id="IPR050979">
    <property type="entry name" value="LD-transpeptidase"/>
</dbReference>
<feature type="active site" description="Nucleophile" evidence="7">
    <location>
        <position position="362"/>
    </location>
</feature>
<keyword evidence="11" id="KW-1185">Reference proteome</keyword>
<evidence type="ECO:0000313" key="11">
    <source>
        <dbReference type="Proteomes" id="UP001296706"/>
    </source>
</evidence>
<evidence type="ECO:0000256" key="3">
    <source>
        <dbReference type="ARBA" id="ARBA00022960"/>
    </source>
</evidence>
<dbReference type="Proteomes" id="UP001296706">
    <property type="component" value="Unassembled WGS sequence"/>
</dbReference>
<dbReference type="Pfam" id="PF03734">
    <property type="entry name" value="YkuD"/>
    <property type="match status" value="1"/>
</dbReference>
<keyword evidence="5" id="KW-0012">Acyltransferase</keyword>
<feature type="transmembrane region" description="Helical" evidence="8">
    <location>
        <begin position="37"/>
        <end position="57"/>
    </location>
</feature>
<organism evidence="10 11">
    <name type="scientific">Pseudonocardia xinjiangensis</name>
    <dbReference type="NCBI Taxonomy" id="75289"/>
    <lineage>
        <taxon>Bacteria</taxon>
        <taxon>Bacillati</taxon>
        <taxon>Actinomycetota</taxon>
        <taxon>Actinomycetes</taxon>
        <taxon>Pseudonocardiales</taxon>
        <taxon>Pseudonocardiaceae</taxon>
        <taxon>Pseudonocardia</taxon>
    </lineage>
</organism>
<protein>
    <submittedName>
        <fullName evidence="10">L,D-transpeptidase</fullName>
    </submittedName>
</protein>
<reference evidence="10 11" key="1">
    <citation type="submission" date="2020-04" db="EMBL/GenBank/DDBJ databases">
        <authorList>
            <person name="Klaysubun C."/>
            <person name="Duangmal K."/>
            <person name="Lipun K."/>
        </authorList>
    </citation>
    <scope>NUCLEOTIDE SEQUENCE [LARGE SCALE GENOMIC DNA]</scope>
    <source>
        <strain evidence="10 11">JCM 11839</strain>
    </source>
</reference>
<dbReference type="InterPro" id="IPR038063">
    <property type="entry name" value="Transpep_catalytic_dom"/>
</dbReference>
<feature type="active site" description="Proton donor/acceptor" evidence="7">
    <location>
        <position position="344"/>
    </location>
</feature>
<dbReference type="CDD" id="cd16913">
    <property type="entry name" value="YkuD_like"/>
    <property type="match status" value="1"/>
</dbReference>
<evidence type="ECO:0000259" key="9">
    <source>
        <dbReference type="PROSITE" id="PS52029"/>
    </source>
</evidence>
<proteinExistence type="predicted"/>
<gene>
    <name evidence="10" type="ORF">HF577_13320</name>
</gene>
<dbReference type="PROSITE" id="PS52029">
    <property type="entry name" value="LD_TPASE"/>
    <property type="match status" value="1"/>
</dbReference>
<dbReference type="CDD" id="cd13432">
    <property type="entry name" value="LDT_IgD_like_2"/>
    <property type="match status" value="1"/>
</dbReference>
<evidence type="ECO:0000256" key="2">
    <source>
        <dbReference type="ARBA" id="ARBA00022679"/>
    </source>
</evidence>
<keyword evidence="8" id="KW-0812">Transmembrane</keyword>
<keyword evidence="3 7" id="KW-0133">Cell shape</keyword>
<dbReference type="Gene3D" id="2.60.40.3710">
    <property type="match status" value="1"/>
</dbReference>
<keyword evidence="4 7" id="KW-0573">Peptidoglycan synthesis</keyword>
<sequence length="416" mass="43997">MLSSLPRTRAIVLIIQGNRLRGETVVRPEPDRGRRRAVAVLVAIGVLIVAAGSAVTFRGPVAPVPAAPQVLLAPGDGATGVVPAAPIHVEARGGTLTDVTLTADDGTSIPGTLSRDGRTWTASAAPAYATTYRFAGSATNDGGTVPVTGSFTAADPDQLVRASTSIGDGAVVGIAAPIDIRFDRPIAVADRAGIERRLKVRTTVPVEGAWAWLPDSDRGSRVHWRPATYWPSGTGVTVEVGLYGRDLGAAGFGAADLSSTFTIGRSQIVRADVRSHRMVVIRDGKQVANMPATFGLESDRRRVTRGGTHIVMGKSPTVLMSAFDYVDVPMHWAVRISNNGEFIHANPASSYAHGRQNVTHGCVNLSTANARSYYDSVLYGDPVEVIGSSVPLSAADGDIYDWTIPWEQWKTMSARP</sequence>
<evidence type="ECO:0000256" key="6">
    <source>
        <dbReference type="ARBA" id="ARBA00023316"/>
    </source>
</evidence>
<comment type="caution">
    <text evidence="10">The sequence shown here is derived from an EMBL/GenBank/DDBJ whole genome shotgun (WGS) entry which is preliminary data.</text>
</comment>